<dbReference type="Pfam" id="PF00036">
    <property type="entry name" value="EF-hand_1"/>
    <property type="match status" value="1"/>
</dbReference>
<dbReference type="InterPro" id="IPR028846">
    <property type="entry name" value="Recoverin"/>
</dbReference>
<dbReference type="Proteomes" id="UP001186944">
    <property type="component" value="Unassembled WGS sequence"/>
</dbReference>
<dbReference type="PROSITE" id="PS50222">
    <property type="entry name" value="EF_HAND_2"/>
    <property type="match status" value="3"/>
</dbReference>
<dbReference type="InterPro" id="IPR002048">
    <property type="entry name" value="EF_hand_dom"/>
</dbReference>
<dbReference type="InterPro" id="IPR011992">
    <property type="entry name" value="EF-hand-dom_pair"/>
</dbReference>
<dbReference type="EMBL" id="VSWD01000010">
    <property type="protein sequence ID" value="KAK3090369.1"/>
    <property type="molecule type" value="Genomic_DNA"/>
</dbReference>
<evidence type="ECO:0000259" key="5">
    <source>
        <dbReference type="PROSITE" id="PS50222"/>
    </source>
</evidence>
<accession>A0AA89BTG7</accession>
<keyword evidence="2" id="KW-0479">Metal-binding</keyword>
<comment type="similarity">
    <text evidence="1">Belongs to the recoverin family.</text>
</comment>
<keyword evidence="4" id="KW-0106">Calcium</keyword>
<dbReference type="Pfam" id="PF13499">
    <property type="entry name" value="EF-hand_7"/>
    <property type="match status" value="1"/>
</dbReference>
<feature type="domain" description="EF-hand" evidence="5">
    <location>
        <begin position="144"/>
        <end position="179"/>
    </location>
</feature>
<dbReference type="SMART" id="SM00054">
    <property type="entry name" value="EFh"/>
    <property type="match status" value="3"/>
</dbReference>
<evidence type="ECO:0000313" key="7">
    <source>
        <dbReference type="Proteomes" id="UP001186944"/>
    </source>
</evidence>
<proteinExistence type="inferred from homology"/>
<dbReference type="InterPro" id="IPR018247">
    <property type="entry name" value="EF_Hand_1_Ca_BS"/>
</dbReference>
<gene>
    <name evidence="6" type="ORF">FSP39_011270</name>
</gene>
<dbReference type="GO" id="GO:0005509">
    <property type="term" value="F:calcium ion binding"/>
    <property type="evidence" value="ECO:0007669"/>
    <property type="project" value="InterPro"/>
</dbReference>
<dbReference type="AlphaFoldDB" id="A0AA89BTG7"/>
<evidence type="ECO:0000256" key="3">
    <source>
        <dbReference type="ARBA" id="ARBA00022737"/>
    </source>
</evidence>
<sequence length="188" mass="21582">MGNKPPKKLSPTEIRDLQKEVDFTGEEINDWYKEYMRSCRHGKYLTVKEFSEVYSSTFGGDAGAFANHVFRTFDSDGDGKVDFREFLVGLSVTASSNLEKKLRWAFKMYDIDGNGRISKDEILSLMTAVYKMTPQIKKPSDVSTPEKMTKKLFKKLDTDKNGELSWEEFYEGARRDQLVVAMLELSPD</sequence>
<evidence type="ECO:0000256" key="4">
    <source>
        <dbReference type="ARBA" id="ARBA00022837"/>
    </source>
</evidence>
<dbReference type="Gene3D" id="1.10.238.10">
    <property type="entry name" value="EF-hand"/>
    <property type="match status" value="1"/>
</dbReference>
<protein>
    <recommendedName>
        <fullName evidence="5">EF-hand domain-containing protein</fullName>
    </recommendedName>
</protein>
<evidence type="ECO:0000256" key="2">
    <source>
        <dbReference type="ARBA" id="ARBA00022723"/>
    </source>
</evidence>
<dbReference type="FunFam" id="1.10.238.10:FF:000009">
    <property type="entry name" value="Visinin-like protein 1"/>
    <property type="match status" value="1"/>
</dbReference>
<feature type="domain" description="EF-hand" evidence="5">
    <location>
        <begin position="61"/>
        <end position="96"/>
    </location>
</feature>
<dbReference type="SUPFAM" id="SSF47473">
    <property type="entry name" value="EF-hand"/>
    <property type="match status" value="1"/>
</dbReference>
<keyword evidence="7" id="KW-1185">Reference proteome</keyword>
<reference evidence="6" key="1">
    <citation type="submission" date="2019-08" db="EMBL/GenBank/DDBJ databases">
        <title>The improved chromosome-level genome for the pearl oyster Pinctada fucata martensii using PacBio sequencing and Hi-C.</title>
        <authorList>
            <person name="Zheng Z."/>
        </authorList>
    </citation>
    <scope>NUCLEOTIDE SEQUENCE</scope>
    <source>
        <strain evidence="6">ZZ-2019</strain>
        <tissue evidence="6">Adductor muscle</tissue>
    </source>
</reference>
<dbReference type="PANTHER" id="PTHR23055:SF69">
    <property type="entry name" value="NEURONAL CALCIUM SENSOR 2"/>
    <property type="match status" value="1"/>
</dbReference>
<dbReference type="PROSITE" id="PS00018">
    <property type="entry name" value="EF_HAND_1"/>
    <property type="match status" value="3"/>
</dbReference>
<dbReference type="PANTHER" id="PTHR23055">
    <property type="entry name" value="CALCIUM BINDING PROTEINS"/>
    <property type="match status" value="1"/>
</dbReference>
<evidence type="ECO:0000313" key="6">
    <source>
        <dbReference type="EMBL" id="KAK3090369.1"/>
    </source>
</evidence>
<dbReference type="PRINTS" id="PR00450">
    <property type="entry name" value="RECOVERIN"/>
</dbReference>
<dbReference type="CDD" id="cd00051">
    <property type="entry name" value="EFh"/>
    <property type="match status" value="2"/>
</dbReference>
<feature type="domain" description="EF-hand" evidence="5">
    <location>
        <begin position="97"/>
        <end position="132"/>
    </location>
</feature>
<keyword evidence="3" id="KW-0677">Repeat</keyword>
<comment type="caution">
    <text evidence="6">The sequence shown here is derived from an EMBL/GenBank/DDBJ whole genome shotgun (WGS) entry which is preliminary data.</text>
</comment>
<organism evidence="6 7">
    <name type="scientific">Pinctada imbricata</name>
    <name type="common">Atlantic pearl-oyster</name>
    <name type="synonym">Pinctada martensii</name>
    <dbReference type="NCBI Taxonomy" id="66713"/>
    <lineage>
        <taxon>Eukaryota</taxon>
        <taxon>Metazoa</taxon>
        <taxon>Spiralia</taxon>
        <taxon>Lophotrochozoa</taxon>
        <taxon>Mollusca</taxon>
        <taxon>Bivalvia</taxon>
        <taxon>Autobranchia</taxon>
        <taxon>Pteriomorphia</taxon>
        <taxon>Pterioida</taxon>
        <taxon>Pterioidea</taxon>
        <taxon>Pteriidae</taxon>
        <taxon>Pinctada</taxon>
    </lineage>
</organism>
<name>A0AA89BTG7_PINIB</name>
<evidence type="ECO:0000256" key="1">
    <source>
        <dbReference type="ARBA" id="ARBA00006049"/>
    </source>
</evidence>